<dbReference type="EMBL" id="BNJJ01000008">
    <property type="protein sequence ID" value="GHO85246.1"/>
    <property type="molecule type" value="Genomic_DNA"/>
</dbReference>
<reference evidence="1 2" key="1">
    <citation type="journal article" date="2021" name="Int. J. Syst. Evol. Microbiol.">
        <title>Reticulibacter mediterranei gen. nov., sp. nov., within the new family Reticulibacteraceae fam. nov., and Ktedonospora formicarum gen. nov., sp. nov., Ktedonobacter robiniae sp. nov., Dictyobacter formicarum sp. nov. and Dictyobacter arantiisoli sp. nov., belonging to the class Ktedonobacteria.</title>
        <authorList>
            <person name="Yabe S."/>
            <person name="Zheng Y."/>
            <person name="Wang C.M."/>
            <person name="Sakai Y."/>
            <person name="Abe K."/>
            <person name="Yokota A."/>
            <person name="Donadio S."/>
            <person name="Cavaletti L."/>
            <person name="Monciardini P."/>
        </authorList>
    </citation>
    <scope>NUCLEOTIDE SEQUENCE [LARGE SCALE GENOMIC DNA]</scope>
    <source>
        <strain evidence="1 2">SOSP1-9</strain>
    </source>
</reference>
<protein>
    <submittedName>
        <fullName evidence="1">Uncharacterized protein</fullName>
    </submittedName>
</protein>
<name>A0ABQ3VJE6_9CHLR</name>
<keyword evidence="2" id="KW-1185">Reference proteome</keyword>
<dbReference type="Proteomes" id="UP000635565">
    <property type="component" value="Unassembled WGS sequence"/>
</dbReference>
<evidence type="ECO:0000313" key="2">
    <source>
        <dbReference type="Proteomes" id="UP000635565"/>
    </source>
</evidence>
<proteinExistence type="predicted"/>
<comment type="caution">
    <text evidence="1">The sequence shown here is derived from an EMBL/GenBank/DDBJ whole genome shotgun (WGS) entry which is preliminary data.</text>
</comment>
<evidence type="ECO:0000313" key="1">
    <source>
        <dbReference type="EMBL" id="GHO85246.1"/>
    </source>
</evidence>
<organism evidence="1 2">
    <name type="scientific">Dictyobacter formicarum</name>
    <dbReference type="NCBI Taxonomy" id="2778368"/>
    <lineage>
        <taxon>Bacteria</taxon>
        <taxon>Bacillati</taxon>
        <taxon>Chloroflexota</taxon>
        <taxon>Ktedonobacteria</taxon>
        <taxon>Ktedonobacterales</taxon>
        <taxon>Dictyobacteraceae</taxon>
        <taxon>Dictyobacter</taxon>
    </lineage>
</organism>
<accession>A0ABQ3VJE6</accession>
<gene>
    <name evidence="1" type="ORF">KSZ_32520</name>
</gene>
<sequence length="119" mass="13684">MYDVANGIDKALMLLVCVQYELHGASNYRQWAQNTDPNRFYKPPDVDEYVWSKRENWAKRVVQAIDRLKKDPSGFSLLDESVAEVHAYYETKLNGRLVIAGAEIAQKIYKALYPLTEGI</sequence>
<dbReference type="RefSeq" id="WP_201362907.1">
    <property type="nucleotide sequence ID" value="NZ_BNJJ01000008.1"/>
</dbReference>